<feature type="transmembrane region" description="Helical" evidence="9">
    <location>
        <begin position="146"/>
        <end position="166"/>
    </location>
</feature>
<feature type="transmembrane region" description="Helical" evidence="9">
    <location>
        <begin position="219"/>
        <end position="240"/>
    </location>
</feature>
<protein>
    <submittedName>
        <fullName evidence="10">Amino acid carrier protein</fullName>
    </submittedName>
</protein>
<evidence type="ECO:0000256" key="2">
    <source>
        <dbReference type="ARBA" id="ARBA00009261"/>
    </source>
</evidence>
<evidence type="ECO:0000313" key="10">
    <source>
        <dbReference type="EMBL" id="ADD43328.1"/>
    </source>
</evidence>
<sequence>MEKFIETVNTINDNYWLFLVIPLLTIASLYFTFRSRGVQFRLFPQMIRNLKEPPAVAEDGRKGVSAFGAFAISAAARVGTGNVVGVSIAISTGGPGAVFWMWTMASLVAAAAFVESTLAQAYKVRSESGFVGGPAYYMQHGLKRRWLGVVFAVVLIFTFPVTFMMVQSNTFTSAINGSIDAFGGTSGTTTSIVITSALVVLLGLVIFGGARRVAHVSEYMVPIMAGLYLIVGILVVAVNIEQLPGVFTGIFESAFGLRQIGGATIGTAIIIGVQRGMFSNEGGLGSAPNAGATASVSHPVKQGLTQSFGVFFDTIFICSITAFIVLVSTPELGNPKTEDALTQIAVDDNLGSWAVHLLTVILLFLTFTSCIGNYYYGETNLRFLTTNRHAAVWFRIAILGVAFVGGLLALQVVWALANVTMGVMAVVNLVAIVPLGGIALKLLKDYDEQRKAGLDPVFTRDRIPELEGTQCWEPIREKVR</sequence>
<dbReference type="PANTHER" id="PTHR30330:SF1">
    <property type="entry name" value="AMINO-ACID CARRIER PROTEIN ALST"/>
    <property type="match status" value="1"/>
</dbReference>
<name>D3PXJ8_STANL</name>
<dbReference type="PANTHER" id="PTHR30330">
    <property type="entry name" value="AGSS FAMILY TRANSPORTER, SODIUM-ALANINE"/>
    <property type="match status" value="1"/>
</dbReference>
<keyword evidence="3 9" id="KW-0813">Transport</keyword>
<evidence type="ECO:0000256" key="9">
    <source>
        <dbReference type="RuleBase" id="RU363064"/>
    </source>
</evidence>
<feature type="transmembrane region" description="Helical" evidence="9">
    <location>
        <begin position="15"/>
        <end position="33"/>
    </location>
</feature>
<keyword evidence="5 9" id="KW-0812">Transmembrane</keyword>
<evidence type="ECO:0000256" key="7">
    <source>
        <dbReference type="ARBA" id="ARBA00022989"/>
    </source>
</evidence>
<evidence type="ECO:0000256" key="1">
    <source>
        <dbReference type="ARBA" id="ARBA00004651"/>
    </source>
</evidence>
<feature type="transmembrane region" description="Helical" evidence="9">
    <location>
        <begin position="308"/>
        <end position="327"/>
    </location>
</feature>
<feature type="transmembrane region" description="Helical" evidence="9">
    <location>
        <begin position="353"/>
        <end position="376"/>
    </location>
</feature>
<dbReference type="GO" id="GO:0005283">
    <property type="term" value="F:amino acid:sodium symporter activity"/>
    <property type="evidence" value="ECO:0007669"/>
    <property type="project" value="InterPro"/>
</dbReference>
<dbReference type="STRING" id="446470.Snas_3671"/>
<feature type="transmembrane region" description="Helical" evidence="9">
    <location>
        <begin position="260"/>
        <end position="278"/>
    </location>
</feature>
<reference evidence="10 11" key="1">
    <citation type="journal article" date="2009" name="Stand. Genomic Sci.">
        <title>Complete genome sequence of Stackebrandtia nassauensis type strain (LLR-40K-21).</title>
        <authorList>
            <person name="Munk C."/>
            <person name="Lapidus A."/>
            <person name="Copeland A."/>
            <person name="Jando M."/>
            <person name="Mayilraj S."/>
            <person name="Glavina Del Rio T."/>
            <person name="Nolan M."/>
            <person name="Chen F."/>
            <person name="Lucas S."/>
            <person name="Tice H."/>
            <person name="Cheng J.F."/>
            <person name="Han C."/>
            <person name="Detter J.C."/>
            <person name="Bruce D."/>
            <person name="Goodwin L."/>
            <person name="Chain P."/>
            <person name="Pitluck S."/>
            <person name="Goker M."/>
            <person name="Ovchinikova G."/>
            <person name="Pati A."/>
            <person name="Ivanova N."/>
            <person name="Mavromatis K."/>
            <person name="Chen A."/>
            <person name="Palaniappan K."/>
            <person name="Land M."/>
            <person name="Hauser L."/>
            <person name="Chang Y.J."/>
            <person name="Jeffries C.D."/>
            <person name="Bristow J."/>
            <person name="Eisen J.A."/>
            <person name="Markowitz V."/>
            <person name="Hugenholtz P."/>
            <person name="Kyrpides N.C."/>
            <person name="Klenk H.P."/>
        </authorList>
    </citation>
    <scope>NUCLEOTIDE SEQUENCE [LARGE SCALE GENOMIC DNA]</scope>
    <source>
        <strain evidence="11">DSM 44728 / CIP 108903 / NRRL B-16338 / NBRC 102104 / LLR-40K-21</strain>
    </source>
</reference>
<keyword evidence="8 9" id="KW-0472">Membrane</keyword>
<dbReference type="EMBL" id="CP001778">
    <property type="protein sequence ID" value="ADD43328.1"/>
    <property type="molecule type" value="Genomic_DNA"/>
</dbReference>
<evidence type="ECO:0000256" key="5">
    <source>
        <dbReference type="ARBA" id="ARBA00022692"/>
    </source>
</evidence>
<dbReference type="Proteomes" id="UP000000844">
    <property type="component" value="Chromosome"/>
</dbReference>
<evidence type="ECO:0000256" key="4">
    <source>
        <dbReference type="ARBA" id="ARBA00022475"/>
    </source>
</evidence>
<feature type="transmembrane region" description="Helical" evidence="9">
    <location>
        <begin position="186"/>
        <end position="207"/>
    </location>
</feature>
<dbReference type="InterPro" id="IPR001463">
    <property type="entry name" value="Na/Ala_symport"/>
</dbReference>
<evidence type="ECO:0000256" key="8">
    <source>
        <dbReference type="ARBA" id="ARBA00023136"/>
    </source>
</evidence>
<dbReference type="PRINTS" id="PR00175">
    <property type="entry name" value="NAALASMPORT"/>
</dbReference>
<dbReference type="AlphaFoldDB" id="D3PXJ8"/>
<dbReference type="GO" id="GO:0005886">
    <property type="term" value="C:plasma membrane"/>
    <property type="evidence" value="ECO:0007669"/>
    <property type="project" value="UniProtKB-SubCell"/>
</dbReference>
<dbReference type="KEGG" id="sna:Snas_3671"/>
<feature type="transmembrane region" description="Helical" evidence="9">
    <location>
        <begin position="396"/>
        <end position="417"/>
    </location>
</feature>
<keyword evidence="6 9" id="KW-0769">Symport</keyword>
<dbReference type="HOGENOM" id="CLU_024867_0_1_11"/>
<feature type="transmembrane region" description="Helical" evidence="9">
    <location>
        <begin position="67"/>
        <end position="91"/>
    </location>
</feature>
<dbReference type="NCBIfam" id="TIGR00835">
    <property type="entry name" value="agcS"/>
    <property type="match status" value="1"/>
</dbReference>
<dbReference type="eggNOG" id="COG1115">
    <property type="taxonomic scope" value="Bacteria"/>
</dbReference>
<evidence type="ECO:0000256" key="3">
    <source>
        <dbReference type="ARBA" id="ARBA00022448"/>
    </source>
</evidence>
<keyword evidence="11" id="KW-1185">Reference proteome</keyword>
<dbReference type="Gene3D" id="1.20.1740.10">
    <property type="entry name" value="Amino acid/polyamine transporter I"/>
    <property type="match status" value="1"/>
</dbReference>
<dbReference type="RefSeq" id="WP_013018899.1">
    <property type="nucleotide sequence ID" value="NC_013947.1"/>
</dbReference>
<dbReference type="FunFam" id="1.20.1740.10:FF:000004">
    <property type="entry name" value="Sodium:alanine symporter family protein"/>
    <property type="match status" value="1"/>
</dbReference>
<keyword evidence="7 9" id="KW-1133">Transmembrane helix</keyword>
<evidence type="ECO:0000313" key="11">
    <source>
        <dbReference type="Proteomes" id="UP000000844"/>
    </source>
</evidence>
<keyword evidence="4 9" id="KW-1003">Cell membrane</keyword>
<organism evidence="10 11">
    <name type="scientific">Stackebrandtia nassauensis (strain DSM 44728 / CIP 108903 / NRRL B-16338 / NBRC 102104 / LLR-40K-21)</name>
    <dbReference type="NCBI Taxonomy" id="446470"/>
    <lineage>
        <taxon>Bacteria</taxon>
        <taxon>Bacillati</taxon>
        <taxon>Actinomycetota</taxon>
        <taxon>Actinomycetes</taxon>
        <taxon>Glycomycetales</taxon>
        <taxon>Glycomycetaceae</taxon>
        <taxon>Stackebrandtia</taxon>
    </lineage>
</organism>
<dbReference type="OrthoDB" id="9806926at2"/>
<feature type="transmembrane region" description="Helical" evidence="9">
    <location>
        <begin position="97"/>
        <end position="118"/>
    </location>
</feature>
<accession>D3PXJ8</accession>
<gene>
    <name evidence="10" type="ordered locus">Snas_3671</name>
</gene>
<evidence type="ECO:0000256" key="6">
    <source>
        <dbReference type="ARBA" id="ARBA00022847"/>
    </source>
</evidence>
<comment type="similarity">
    <text evidence="2 9">Belongs to the alanine or glycine:cation symporter (AGCS) (TC 2.A.25) family.</text>
</comment>
<feature type="transmembrane region" description="Helical" evidence="9">
    <location>
        <begin position="423"/>
        <end position="443"/>
    </location>
</feature>
<proteinExistence type="inferred from homology"/>
<comment type="subcellular location">
    <subcellularLocation>
        <location evidence="1 9">Cell membrane</location>
        <topology evidence="1 9">Multi-pass membrane protein</topology>
    </subcellularLocation>
</comment>
<dbReference type="Pfam" id="PF01235">
    <property type="entry name" value="Na_Ala_symp"/>
    <property type="match status" value="1"/>
</dbReference>